<dbReference type="PANTHER" id="PTHR11266">
    <property type="entry name" value="PEROXISOMAL MEMBRANE PROTEIN 2, PXMP2 MPV17"/>
    <property type="match status" value="1"/>
</dbReference>
<evidence type="ECO:0000256" key="6">
    <source>
        <dbReference type="RuleBase" id="RU363053"/>
    </source>
</evidence>
<dbReference type="PANTHER" id="PTHR11266:SF28">
    <property type="entry name" value="SI:CH211-120K19.1"/>
    <property type="match status" value="1"/>
</dbReference>
<name>A0A8C4SZM1_ERPCA</name>
<dbReference type="AlphaFoldDB" id="A0A8C4SZM1"/>
<dbReference type="GO" id="GO:0005739">
    <property type="term" value="C:mitochondrion"/>
    <property type="evidence" value="ECO:0007669"/>
    <property type="project" value="TreeGrafter"/>
</dbReference>
<dbReference type="Proteomes" id="UP000694620">
    <property type="component" value="Chromosome 16"/>
</dbReference>
<evidence type="ECO:0000256" key="5">
    <source>
        <dbReference type="ARBA" id="ARBA00023136"/>
    </source>
</evidence>
<dbReference type="Ensembl" id="ENSECRT00000022453.1">
    <property type="protein sequence ID" value="ENSECRP00000021981.1"/>
    <property type="gene ID" value="ENSECRG00000014836.1"/>
</dbReference>
<evidence type="ECO:0000256" key="3">
    <source>
        <dbReference type="ARBA" id="ARBA00022692"/>
    </source>
</evidence>
<reference evidence="7" key="2">
    <citation type="submission" date="2025-08" db="UniProtKB">
        <authorList>
            <consortium name="Ensembl"/>
        </authorList>
    </citation>
    <scope>IDENTIFICATION</scope>
</reference>
<keyword evidence="4 6" id="KW-1133">Transmembrane helix</keyword>
<evidence type="ECO:0000256" key="2">
    <source>
        <dbReference type="ARBA" id="ARBA00006824"/>
    </source>
</evidence>
<feature type="transmembrane region" description="Helical" evidence="6">
    <location>
        <begin position="165"/>
        <end position="185"/>
    </location>
</feature>
<comment type="subcellular location">
    <subcellularLocation>
        <location evidence="1">Membrane</location>
        <topology evidence="1">Multi-pass membrane protein</topology>
    </subcellularLocation>
</comment>
<accession>A0A8C4SZM1</accession>
<feature type="transmembrane region" description="Helical" evidence="6">
    <location>
        <begin position="119"/>
        <end position="136"/>
    </location>
</feature>
<dbReference type="Pfam" id="PF04117">
    <property type="entry name" value="Mpv17_PMP22"/>
    <property type="match status" value="1"/>
</dbReference>
<reference evidence="7" key="1">
    <citation type="submission" date="2021-06" db="EMBL/GenBank/DDBJ databases">
        <authorList>
            <consortium name="Wellcome Sanger Institute Data Sharing"/>
        </authorList>
    </citation>
    <scope>NUCLEOTIDE SEQUENCE [LARGE SCALE GENOMIC DNA]</scope>
</reference>
<reference evidence="7" key="3">
    <citation type="submission" date="2025-09" db="UniProtKB">
        <authorList>
            <consortium name="Ensembl"/>
        </authorList>
    </citation>
    <scope>IDENTIFICATION</scope>
</reference>
<keyword evidence="5 6" id="KW-0472">Membrane</keyword>
<evidence type="ECO:0000256" key="4">
    <source>
        <dbReference type="ARBA" id="ARBA00022989"/>
    </source>
</evidence>
<dbReference type="InterPro" id="IPR007248">
    <property type="entry name" value="Mpv17_PMP22"/>
</dbReference>
<sequence length="217" mass="24863">MHKVRSLFQAYPWGTNVAAYTALFAGADLLQQSMLGEDQKMQNSERVLEEPGVMTERMRPASELLDGRKKVDLYQTAKVSLIGLCFHSNFNFFWLNFLERVFPGVRPLSIGKKVISDQLVAAPITIAAFYTGLSILDRKDDVFQDLHDKFWPSYQVVNFSIVPPFMRTAFIGACAFIWTSFLCYFRCHDTEQVLRAFKESIPIYLSPSRPENAKLEK</sequence>
<protein>
    <submittedName>
        <fullName evidence="7">Si:ch211-120k19.1</fullName>
    </submittedName>
</protein>
<keyword evidence="3 6" id="KW-0812">Transmembrane</keyword>
<gene>
    <name evidence="7" type="primary">si:ch211-120k19.1</name>
</gene>
<evidence type="ECO:0000313" key="8">
    <source>
        <dbReference type="Proteomes" id="UP000694620"/>
    </source>
</evidence>
<keyword evidence="8" id="KW-1185">Reference proteome</keyword>
<organism evidence="7 8">
    <name type="scientific">Erpetoichthys calabaricus</name>
    <name type="common">Rope fish</name>
    <name type="synonym">Calamoichthys calabaricus</name>
    <dbReference type="NCBI Taxonomy" id="27687"/>
    <lineage>
        <taxon>Eukaryota</taxon>
        <taxon>Metazoa</taxon>
        <taxon>Chordata</taxon>
        <taxon>Craniata</taxon>
        <taxon>Vertebrata</taxon>
        <taxon>Euteleostomi</taxon>
        <taxon>Actinopterygii</taxon>
        <taxon>Polypteriformes</taxon>
        <taxon>Polypteridae</taxon>
        <taxon>Erpetoichthys</taxon>
    </lineage>
</organism>
<evidence type="ECO:0000313" key="7">
    <source>
        <dbReference type="Ensembl" id="ENSECRP00000021981.1"/>
    </source>
</evidence>
<dbReference type="GeneTree" id="ENSGT00940000165838"/>
<proteinExistence type="inferred from homology"/>
<comment type="similarity">
    <text evidence="2 6">Belongs to the peroxisomal membrane protein PXMP2/4 family.</text>
</comment>
<evidence type="ECO:0000256" key="1">
    <source>
        <dbReference type="ARBA" id="ARBA00004141"/>
    </source>
</evidence>
<dbReference type="GO" id="GO:0061668">
    <property type="term" value="P:mitochondrial ribosome assembly"/>
    <property type="evidence" value="ECO:0007669"/>
    <property type="project" value="TreeGrafter"/>
</dbReference>
<dbReference type="GO" id="GO:0016020">
    <property type="term" value="C:membrane"/>
    <property type="evidence" value="ECO:0007669"/>
    <property type="project" value="UniProtKB-SubCell"/>
</dbReference>